<protein>
    <submittedName>
        <fullName evidence="2">Methyltransferase domain-containing protein</fullName>
    </submittedName>
</protein>
<dbReference type="OrthoDB" id="4484556at2"/>
<evidence type="ECO:0000313" key="3">
    <source>
        <dbReference type="Proteomes" id="UP000219440"/>
    </source>
</evidence>
<evidence type="ECO:0000259" key="1">
    <source>
        <dbReference type="Pfam" id="PF13649"/>
    </source>
</evidence>
<accession>A0A2C8Y9D3</accession>
<reference evidence="2 3" key="1">
    <citation type="submission" date="2017-09" db="EMBL/GenBank/DDBJ databases">
        <authorList>
            <person name="Ehlers B."/>
            <person name="Leendertz F.H."/>
        </authorList>
    </citation>
    <scope>NUCLEOTIDE SEQUENCE [LARGE SCALE GENOMIC DNA]</scope>
    <source>
        <strain evidence="2 3">CGMCC 1.05381</strain>
    </source>
</reference>
<organism evidence="2 3">
    <name type="scientific">Salinibacterium xinjiangense</name>
    <dbReference type="NCBI Taxonomy" id="386302"/>
    <lineage>
        <taxon>Bacteria</taxon>
        <taxon>Bacillati</taxon>
        <taxon>Actinomycetota</taxon>
        <taxon>Actinomycetes</taxon>
        <taxon>Micrococcales</taxon>
        <taxon>Microbacteriaceae</taxon>
        <taxon>Salinibacterium</taxon>
    </lineage>
</organism>
<keyword evidence="2" id="KW-0489">Methyltransferase</keyword>
<dbReference type="GO" id="GO:0032259">
    <property type="term" value="P:methylation"/>
    <property type="evidence" value="ECO:0007669"/>
    <property type="project" value="UniProtKB-KW"/>
</dbReference>
<gene>
    <name evidence="2" type="ORF">SAMN06296378_0178</name>
</gene>
<dbReference type="EMBL" id="OCST01000001">
    <property type="protein sequence ID" value="SOE46816.1"/>
    <property type="molecule type" value="Genomic_DNA"/>
</dbReference>
<name>A0A2C8Y9D3_9MICO</name>
<dbReference type="Pfam" id="PF13649">
    <property type="entry name" value="Methyltransf_25"/>
    <property type="match status" value="1"/>
</dbReference>
<keyword evidence="2" id="KW-0808">Transferase</keyword>
<feature type="domain" description="Methyltransferase" evidence="1">
    <location>
        <begin position="65"/>
        <end position="103"/>
    </location>
</feature>
<dbReference type="InterPro" id="IPR041698">
    <property type="entry name" value="Methyltransf_25"/>
</dbReference>
<dbReference type="RefSeq" id="WP_097059370.1">
    <property type="nucleotide sequence ID" value="NZ_BMLC01000002.1"/>
</dbReference>
<dbReference type="GO" id="GO:0008168">
    <property type="term" value="F:methyltransferase activity"/>
    <property type="evidence" value="ECO:0007669"/>
    <property type="project" value="UniProtKB-KW"/>
</dbReference>
<sequence>MSIATTTFGAGGAEPYANALRAGELLYLSDTRARSTTRVTMDVSRWNADADAADLSLLSRVTGPVLDIGCGPGRMVRAAMDLGMHAVGIDVSAAALEMASSLGGSFFRGSVFDRVPGEGMWQTTLLVDGNVGIGGDIPNLLARCRELLAATGEIVIELNADPDHEEHYFAEVADSHGNRSDSFPWAEIGLDRLSLMLDRLGLQLVQFWELDGRAFCRLAKTR</sequence>
<dbReference type="Gene3D" id="3.40.50.150">
    <property type="entry name" value="Vaccinia Virus protein VP39"/>
    <property type="match status" value="1"/>
</dbReference>
<evidence type="ECO:0000313" key="2">
    <source>
        <dbReference type="EMBL" id="SOE46816.1"/>
    </source>
</evidence>
<dbReference type="Proteomes" id="UP000219440">
    <property type="component" value="Unassembled WGS sequence"/>
</dbReference>
<dbReference type="AlphaFoldDB" id="A0A2C8Y9D3"/>
<dbReference type="InterPro" id="IPR029063">
    <property type="entry name" value="SAM-dependent_MTases_sf"/>
</dbReference>
<keyword evidence="3" id="KW-1185">Reference proteome</keyword>
<dbReference type="SUPFAM" id="SSF53335">
    <property type="entry name" value="S-adenosyl-L-methionine-dependent methyltransferases"/>
    <property type="match status" value="1"/>
</dbReference>
<proteinExistence type="predicted"/>